<evidence type="ECO:0000313" key="3">
    <source>
        <dbReference type="Proteomes" id="UP001174934"/>
    </source>
</evidence>
<evidence type="ECO:0000256" key="1">
    <source>
        <dbReference type="SAM" id="MobiDB-lite"/>
    </source>
</evidence>
<feature type="compositionally biased region" description="Pro residues" evidence="1">
    <location>
        <begin position="180"/>
        <end position="191"/>
    </location>
</feature>
<feature type="region of interest" description="Disordered" evidence="1">
    <location>
        <begin position="124"/>
        <end position="144"/>
    </location>
</feature>
<sequence>MSATHQLNLGSIGSSLLIGIRELHLKLQQQNNVRVAKAENADNNSIDVASWAALQDTAEELVRSLRLWRVLDLEERLGRPWETEPFYIGYGFDLLVLQARYWQYLMRPKSLEQMERERFFNSQMENREDTVSGQDRRPVPGEFDGPVFDPNFWDNFRTQTLWAPREDRHGIDPGNISPRTVPPPPIPPTSPRRPQGQILPKSSKKD</sequence>
<protein>
    <submittedName>
        <fullName evidence="2">Uncharacterized protein</fullName>
    </submittedName>
</protein>
<evidence type="ECO:0000313" key="2">
    <source>
        <dbReference type="EMBL" id="KAK0615594.1"/>
    </source>
</evidence>
<keyword evidence="3" id="KW-1185">Reference proteome</keyword>
<feature type="region of interest" description="Disordered" evidence="1">
    <location>
        <begin position="164"/>
        <end position="206"/>
    </location>
</feature>
<dbReference type="Proteomes" id="UP001174934">
    <property type="component" value="Unassembled WGS sequence"/>
</dbReference>
<reference evidence="2" key="1">
    <citation type="submission" date="2023-06" db="EMBL/GenBank/DDBJ databases">
        <title>Genome-scale phylogeny and comparative genomics of the fungal order Sordariales.</title>
        <authorList>
            <consortium name="Lawrence Berkeley National Laboratory"/>
            <person name="Hensen N."/>
            <person name="Bonometti L."/>
            <person name="Westerberg I."/>
            <person name="Brannstrom I.O."/>
            <person name="Guillou S."/>
            <person name="Cros-Aarteil S."/>
            <person name="Calhoun S."/>
            <person name="Haridas S."/>
            <person name="Kuo A."/>
            <person name="Mondo S."/>
            <person name="Pangilinan J."/>
            <person name="Riley R."/>
            <person name="LaButti K."/>
            <person name="Andreopoulos B."/>
            <person name="Lipzen A."/>
            <person name="Chen C."/>
            <person name="Yanf M."/>
            <person name="Daum C."/>
            <person name="Ng V."/>
            <person name="Clum A."/>
            <person name="Steindorff A."/>
            <person name="Ohm R."/>
            <person name="Martin F."/>
            <person name="Silar P."/>
            <person name="Natvig D."/>
            <person name="Lalanne C."/>
            <person name="Gautier V."/>
            <person name="Ament-velasquez S.L."/>
            <person name="Kruys A."/>
            <person name="Hutchinson M.I."/>
            <person name="Powell A.J."/>
            <person name="Barry K."/>
            <person name="Miller A.N."/>
            <person name="Grigoriev I.V."/>
            <person name="Debuchy R."/>
            <person name="Gladieux P."/>
            <person name="Thoren M.H."/>
            <person name="Johannesson H."/>
        </authorList>
    </citation>
    <scope>NUCLEOTIDE SEQUENCE</scope>
    <source>
        <strain evidence="2">SMH3391-2</strain>
    </source>
</reference>
<dbReference type="AlphaFoldDB" id="A0AA39WHP0"/>
<accession>A0AA39WHP0</accession>
<dbReference type="EMBL" id="JAULSR010000006">
    <property type="protein sequence ID" value="KAK0615594.1"/>
    <property type="molecule type" value="Genomic_DNA"/>
</dbReference>
<organism evidence="2 3">
    <name type="scientific">Bombardia bombarda</name>
    <dbReference type="NCBI Taxonomy" id="252184"/>
    <lineage>
        <taxon>Eukaryota</taxon>
        <taxon>Fungi</taxon>
        <taxon>Dikarya</taxon>
        <taxon>Ascomycota</taxon>
        <taxon>Pezizomycotina</taxon>
        <taxon>Sordariomycetes</taxon>
        <taxon>Sordariomycetidae</taxon>
        <taxon>Sordariales</taxon>
        <taxon>Lasiosphaeriaceae</taxon>
        <taxon>Bombardia</taxon>
    </lineage>
</organism>
<name>A0AA39WHP0_9PEZI</name>
<feature type="compositionally biased region" description="Basic and acidic residues" evidence="1">
    <location>
        <begin position="124"/>
        <end position="139"/>
    </location>
</feature>
<gene>
    <name evidence="2" type="ORF">B0T17DRAFT_538556</name>
</gene>
<proteinExistence type="predicted"/>
<comment type="caution">
    <text evidence="2">The sequence shown here is derived from an EMBL/GenBank/DDBJ whole genome shotgun (WGS) entry which is preliminary data.</text>
</comment>